<dbReference type="AlphaFoldDB" id="A0ABD0Z4K7"/>
<gene>
    <name evidence="2" type="ORF">AAG570_012256</name>
</gene>
<name>A0ABD0Z4K7_9HEMI</name>
<comment type="caution">
    <text evidence="2">The sequence shown here is derived from an EMBL/GenBank/DDBJ whole genome shotgun (WGS) entry which is preliminary data.</text>
</comment>
<dbReference type="EMBL" id="JBFDAA010000007">
    <property type="protein sequence ID" value="KAL1131018.1"/>
    <property type="molecule type" value="Genomic_DNA"/>
</dbReference>
<evidence type="ECO:0000313" key="3">
    <source>
        <dbReference type="Proteomes" id="UP001558652"/>
    </source>
</evidence>
<reference evidence="2 3" key="1">
    <citation type="submission" date="2024-07" db="EMBL/GenBank/DDBJ databases">
        <title>Chromosome-level genome assembly of the water stick insect Ranatra chinensis (Heteroptera: Nepidae).</title>
        <authorList>
            <person name="Liu X."/>
        </authorList>
    </citation>
    <scope>NUCLEOTIDE SEQUENCE [LARGE SCALE GENOMIC DNA]</scope>
    <source>
        <strain evidence="2">Cailab_2021Rc</strain>
        <tissue evidence="2">Muscle</tissue>
    </source>
</reference>
<sequence length="125" mass="13816">MQRVPPLGPLFWLVVVACLTRQVGGILPGPHQATDICSDPGCRCDRWSIVFCQCRSPTQDIASSRGMDYSISCSEFAVRFRLIAEMNCGPDSTAEDADLAATNNSEQEMTDHYKYTFSSITTLEN</sequence>
<feature type="chain" id="PRO_5044839139" evidence="1">
    <location>
        <begin position="26"/>
        <end position="125"/>
    </location>
</feature>
<proteinExistence type="predicted"/>
<feature type="signal peptide" evidence="1">
    <location>
        <begin position="1"/>
        <end position="25"/>
    </location>
</feature>
<keyword evidence="3" id="KW-1185">Reference proteome</keyword>
<keyword evidence="1" id="KW-0732">Signal</keyword>
<dbReference type="PROSITE" id="PS51257">
    <property type="entry name" value="PROKAR_LIPOPROTEIN"/>
    <property type="match status" value="1"/>
</dbReference>
<organism evidence="2 3">
    <name type="scientific">Ranatra chinensis</name>
    <dbReference type="NCBI Taxonomy" id="642074"/>
    <lineage>
        <taxon>Eukaryota</taxon>
        <taxon>Metazoa</taxon>
        <taxon>Ecdysozoa</taxon>
        <taxon>Arthropoda</taxon>
        <taxon>Hexapoda</taxon>
        <taxon>Insecta</taxon>
        <taxon>Pterygota</taxon>
        <taxon>Neoptera</taxon>
        <taxon>Paraneoptera</taxon>
        <taxon>Hemiptera</taxon>
        <taxon>Heteroptera</taxon>
        <taxon>Panheteroptera</taxon>
        <taxon>Nepomorpha</taxon>
        <taxon>Nepidae</taxon>
        <taxon>Ranatrinae</taxon>
        <taxon>Ranatra</taxon>
    </lineage>
</organism>
<evidence type="ECO:0000256" key="1">
    <source>
        <dbReference type="SAM" id="SignalP"/>
    </source>
</evidence>
<accession>A0ABD0Z4K7</accession>
<protein>
    <submittedName>
        <fullName evidence="2">Uncharacterized protein</fullName>
    </submittedName>
</protein>
<dbReference type="Proteomes" id="UP001558652">
    <property type="component" value="Unassembled WGS sequence"/>
</dbReference>
<evidence type="ECO:0000313" key="2">
    <source>
        <dbReference type="EMBL" id="KAL1131018.1"/>
    </source>
</evidence>